<organism evidence="2 3">
    <name type="scientific">Streptomyces violascens</name>
    <dbReference type="NCBI Taxonomy" id="67381"/>
    <lineage>
        <taxon>Bacteria</taxon>
        <taxon>Bacillati</taxon>
        <taxon>Actinomycetota</taxon>
        <taxon>Actinomycetes</taxon>
        <taxon>Kitasatosporales</taxon>
        <taxon>Streptomycetaceae</taxon>
        <taxon>Streptomyces</taxon>
    </lineage>
</organism>
<evidence type="ECO:0000313" key="3">
    <source>
        <dbReference type="Proteomes" id="UP001050808"/>
    </source>
</evidence>
<dbReference type="SUPFAM" id="SSF47336">
    <property type="entry name" value="ACP-like"/>
    <property type="match status" value="1"/>
</dbReference>
<dbReference type="Proteomes" id="UP001050808">
    <property type="component" value="Unassembled WGS sequence"/>
</dbReference>
<evidence type="ECO:0000259" key="1">
    <source>
        <dbReference type="PROSITE" id="PS50075"/>
    </source>
</evidence>
<sequence>MGKGYSTVVEVLVADFSVTEGGLSPESTMEDLNLDSLTRVEVAVALENRTGLHFSDDQVTLDTTVGQIAAVIDASWDAAAETTAS</sequence>
<dbReference type="RefSeq" id="WP_189967858.1">
    <property type="nucleotide sequence ID" value="NZ_BMUA01000021.1"/>
</dbReference>
<dbReference type="EMBL" id="BNDY01000017">
    <property type="protein sequence ID" value="GHI40214.1"/>
    <property type="molecule type" value="Genomic_DNA"/>
</dbReference>
<dbReference type="InterPro" id="IPR036736">
    <property type="entry name" value="ACP-like_sf"/>
</dbReference>
<feature type="domain" description="Carrier" evidence="1">
    <location>
        <begin position="1"/>
        <end position="76"/>
    </location>
</feature>
<dbReference type="Pfam" id="PF00550">
    <property type="entry name" value="PP-binding"/>
    <property type="match status" value="1"/>
</dbReference>
<keyword evidence="3" id="KW-1185">Reference proteome</keyword>
<accession>A0ABQ3QSG7</accession>
<dbReference type="InterPro" id="IPR009081">
    <property type="entry name" value="PP-bd_ACP"/>
</dbReference>
<dbReference type="Gene3D" id="1.10.1200.10">
    <property type="entry name" value="ACP-like"/>
    <property type="match status" value="1"/>
</dbReference>
<gene>
    <name evidence="2" type="ORF">Sviol_46220</name>
</gene>
<name>A0ABQ3QSG7_9ACTN</name>
<comment type="caution">
    <text evidence="2">The sequence shown here is derived from an EMBL/GenBank/DDBJ whole genome shotgun (WGS) entry which is preliminary data.</text>
</comment>
<proteinExistence type="predicted"/>
<dbReference type="PROSITE" id="PS50075">
    <property type="entry name" value="CARRIER"/>
    <property type="match status" value="1"/>
</dbReference>
<protein>
    <recommendedName>
        <fullName evidence="1">Carrier domain-containing protein</fullName>
    </recommendedName>
</protein>
<reference evidence="2" key="1">
    <citation type="submission" date="2024-05" db="EMBL/GenBank/DDBJ databases">
        <title>Whole genome shotgun sequence of Streptomyces violascens NBRC 12920.</title>
        <authorList>
            <person name="Komaki H."/>
            <person name="Tamura T."/>
        </authorList>
    </citation>
    <scope>NUCLEOTIDE SEQUENCE</scope>
    <source>
        <strain evidence="2">NBRC 12920</strain>
    </source>
</reference>
<evidence type="ECO:0000313" key="2">
    <source>
        <dbReference type="EMBL" id="GHI40214.1"/>
    </source>
</evidence>